<gene>
    <name evidence="2" type="ORF">Tco025E_09674</name>
</gene>
<sequence length="241" mass="26989">AGRLYRVRRSAEERCLNFVWIVLQETNKGKIKKGNMQAMRWVLVVFALLAATAVGSLAQSDALPFLFVSKSVSDDYVVVGSSVEFTVTVHNYGQSPAMNVTITDLLVDGTTRTKRVDILSFGESAVLKYTVTPKDLGNYAVGVAEVTYSLQQGRPATQTAYSNIIREGNAYFLGESYDDESFRGVVSVVTRDRYDRLHKRYAREIVAYSLLCVIPALFPFFVYRAEQSQVDLLIRRSKLAK</sequence>
<dbReference type="InterPro" id="IPR047589">
    <property type="entry name" value="DUF11_rpt"/>
</dbReference>
<feature type="non-terminal residue" evidence="2">
    <location>
        <position position="1"/>
    </location>
</feature>
<keyword evidence="1" id="KW-0812">Transmembrane</keyword>
<comment type="caution">
    <text evidence="2">The sequence shown here is derived from an EMBL/GenBank/DDBJ whole genome shotgun (WGS) entry which is preliminary data.</text>
</comment>
<feature type="transmembrane region" description="Helical" evidence="1">
    <location>
        <begin position="38"/>
        <end position="58"/>
    </location>
</feature>
<name>A0A3R7JWP0_9TRYP</name>
<keyword evidence="1" id="KW-1133">Transmembrane helix</keyword>
<evidence type="ECO:0000256" key="1">
    <source>
        <dbReference type="SAM" id="Phobius"/>
    </source>
</evidence>
<dbReference type="EMBL" id="MKKU01001232">
    <property type="protein sequence ID" value="RNE96660.1"/>
    <property type="molecule type" value="Genomic_DNA"/>
</dbReference>
<dbReference type="Gene3D" id="2.60.40.10">
    <property type="entry name" value="Immunoglobulins"/>
    <property type="match status" value="1"/>
</dbReference>
<accession>A0A3R7JWP0</accession>
<keyword evidence="1" id="KW-0472">Membrane</keyword>
<proteinExistence type="predicted"/>
<evidence type="ECO:0000313" key="3">
    <source>
        <dbReference type="Proteomes" id="UP000284403"/>
    </source>
</evidence>
<feature type="transmembrane region" description="Helical" evidence="1">
    <location>
        <begin position="205"/>
        <end position="223"/>
    </location>
</feature>
<organism evidence="2 3">
    <name type="scientific">Trypanosoma conorhini</name>
    <dbReference type="NCBI Taxonomy" id="83891"/>
    <lineage>
        <taxon>Eukaryota</taxon>
        <taxon>Discoba</taxon>
        <taxon>Euglenozoa</taxon>
        <taxon>Kinetoplastea</taxon>
        <taxon>Metakinetoplastina</taxon>
        <taxon>Trypanosomatida</taxon>
        <taxon>Trypanosomatidae</taxon>
        <taxon>Trypanosoma</taxon>
    </lineage>
</organism>
<dbReference type="GO" id="GO:0005783">
    <property type="term" value="C:endoplasmic reticulum"/>
    <property type="evidence" value="ECO:0007669"/>
    <property type="project" value="TreeGrafter"/>
</dbReference>
<dbReference type="AlphaFoldDB" id="A0A3R7JWP0"/>
<dbReference type="Proteomes" id="UP000284403">
    <property type="component" value="Unassembled WGS sequence"/>
</dbReference>
<dbReference type="PANTHER" id="PTHR12861">
    <property type="entry name" value="TRANSLOCON-ASSOCIATED PROTEIN, BETA SUBUNIT PRECURSOR TRAP-BETA SIGNAL SEQUENCE RECEPTOR BETA SUBUNIT"/>
    <property type="match status" value="1"/>
</dbReference>
<keyword evidence="3" id="KW-1185">Reference proteome</keyword>
<dbReference type="Pfam" id="PF05753">
    <property type="entry name" value="TRAP_beta"/>
    <property type="match status" value="1"/>
</dbReference>
<dbReference type="NCBIfam" id="TIGR01451">
    <property type="entry name" value="B_ant_repeat"/>
    <property type="match status" value="1"/>
</dbReference>
<dbReference type="InterPro" id="IPR013783">
    <property type="entry name" value="Ig-like_fold"/>
</dbReference>
<protein>
    <submittedName>
        <fullName evidence="2">Translocon-associated protein subunit beta</fullName>
    </submittedName>
</protein>
<dbReference type="RefSeq" id="XP_029223398.1">
    <property type="nucleotide sequence ID" value="XM_029376485.1"/>
</dbReference>
<dbReference type="PANTHER" id="PTHR12861:SF3">
    <property type="entry name" value="TRANSLOCON-ASSOCIATED PROTEIN SUBUNIT BETA"/>
    <property type="match status" value="1"/>
</dbReference>
<evidence type="ECO:0000313" key="2">
    <source>
        <dbReference type="EMBL" id="RNE96660.1"/>
    </source>
</evidence>
<dbReference type="OrthoDB" id="5860827at2759"/>
<reference evidence="2 3" key="1">
    <citation type="journal article" date="2018" name="BMC Genomics">
        <title>Genomic comparison of Trypanosoma conorhini and Trypanosoma rangeli to Trypanosoma cruzi strains of high and low virulence.</title>
        <authorList>
            <person name="Bradwell K.R."/>
            <person name="Koparde V.N."/>
            <person name="Matveyev A.V."/>
            <person name="Serrano M.G."/>
            <person name="Alves J.M."/>
            <person name="Parikh H."/>
            <person name="Huang B."/>
            <person name="Lee V."/>
            <person name="Espinosa-Alvarez O."/>
            <person name="Ortiz P.A."/>
            <person name="Costa-Martins A.G."/>
            <person name="Teixeira M.M."/>
            <person name="Buck G.A."/>
        </authorList>
    </citation>
    <scope>NUCLEOTIDE SEQUENCE [LARGE SCALE GENOMIC DNA]</scope>
    <source>
        <strain evidence="2 3">025E</strain>
    </source>
</reference>
<dbReference type="GeneID" id="40323285"/>